<evidence type="ECO:0000313" key="6">
    <source>
        <dbReference type="Proteomes" id="UP000694547"/>
    </source>
</evidence>
<dbReference type="GeneTree" id="ENSGT00940000168079"/>
<evidence type="ECO:0000256" key="2">
    <source>
        <dbReference type="ARBA" id="ARBA00023242"/>
    </source>
</evidence>
<keyword evidence="2" id="KW-0539">Nucleus</keyword>
<keyword evidence="6" id="KW-1185">Reference proteome</keyword>
<evidence type="ECO:0000256" key="3">
    <source>
        <dbReference type="ARBA" id="ARBA00034716"/>
    </source>
</evidence>
<feature type="compositionally biased region" description="Basic and acidic residues" evidence="4">
    <location>
        <begin position="15"/>
        <end position="28"/>
    </location>
</feature>
<dbReference type="InterPro" id="IPR028271">
    <property type="entry name" value="RAMAC"/>
</dbReference>
<comment type="subcellular location">
    <subcellularLocation>
        <location evidence="1">Nucleus</location>
    </subcellularLocation>
</comment>
<name>A0A8C8UH63_PERMB</name>
<reference evidence="5" key="2">
    <citation type="submission" date="2025-08" db="UniProtKB">
        <authorList>
            <consortium name="Ensembl"/>
        </authorList>
    </citation>
    <scope>IDENTIFICATION</scope>
</reference>
<evidence type="ECO:0000313" key="5">
    <source>
        <dbReference type="Ensembl" id="ENSPEMP00000031785.1"/>
    </source>
</evidence>
<proteinExistence type="inferred from homology"/>
<sequence length="69" mass="8293">MSDISEVIQNFEDITSRIKQDDKEHQEYFKCPPEPPPVVEEWNSRPCSNQRNRGNWLQDNRQFRGSDNR</sequence>
<dbReference type="GO" id="GO:0003723">
    <property type="term" value="F:RNA binding"/>
    <property type="evidence" value="ECO:0007669"/>
    <property type="project" value="InterPro"/>
</dbReference>
<evidence type="ECO:0000256" key="4">
    <source>
        <dbReference type="SAM" id="MobiDB-lite"/>
    </source>
</evidence>
<accession>A0A8C8UH63</accession>
<feature type="region of interest" description="Disordered" evidence="4">
    <location>
        <begin position="15"/>
        <end position="69"/>
    </location>
</feature>
<protein>
    <submittedName>
        <fullName evidence="5">Uncharacterized protein</fullName>
    </submittedName>
</protein>
<dbReference type="Ensembl" id="ENSPEMT00000041157.1">
    <property type="protein sequence ID" value="ENSPEMP00000031785.1"/>
    <property type="gene ID" value="ENSPEMG00000024572.1"/>
</dbReference>
<dbReference type="PANTHER" id="PTHR48168">
    <property type="entry name" value="RNA GUANINE-7 METHYLTRANSFERASE-ACTIVATING SUBUNIT-LIKE (PSEUDOGENE)-RELATED"/>
    <property type="match status" value="1"/>
</dbReference>
<reference evidence="5" key="3">
    <citation type="submission" date="2025-09" db="UniProtKB">
        <authorList>
            <consortium name="Ensembl"/>
        </authorList>
    </citation>
    <scope>IDENTIFICATION</scope>
</reference>
<dbReference type="GO" id="GO:0106005">
    <property type="term" value="P:RNA 5'-cap (guanine-N7)-methylation"/>
    <property type="evidence" value="ECO:0007669"/>
    <property type="project" value="InterPro"/>
</dbReference>
<organism evidence="5 6">
    <name type="scientific">Peromyscus maniculatus bairdii</name>
    <name type="common">Prairie deer mouse</name>
    <dbReference type="NCBI Taxonomy" id="230844"/>
    <lineage>
        <taxon>Eukaryota</taxon>
        <taxon>Metazoa</taxon>
        <taxon>Chordata</taxon>
        <taxon>Craniata</taxon>
        <taxon>Vertebrata</taxon>
        <taxon>Euteleostomi</taxon>
        <taxon>Mammalia</taxon>
        <taxon>Eutheria</taxon>
        <taxon>Euarchontoglires</taxon>
        <taxon>Glires</taxon>
        <taxon>Rodentia</taxon>
        <taxon>Myomorpha</taxon>
        <taxon>Muroidea</taxon>
        <taxon>Cricetidae</taxon>
        <taxon>Neotominae</taxon>
        <taxon>Peromyscus</taxon>
    </lineage>
</organism>
<dbReference type="Proteomes" id="UP000694547">
    <property type="component" value="Chromosome X"/>
</dbReference>
<dbReference type="AlphaFoldDB" id="A0A8C8UH63"/>
<dbReference type="PANTHER" id="PTHR48168:SF1">
    <property type="entry name" value="RNA GUANINE-N7 METHYLTRANSFERASE ACTIVATING SUBUNIT-RELATED"/>
    <property type="match status" value="1"/>
</dbReference>
<reference evidence="5 6" key="1">
    <citation type="submission" date="2018-10" db="EMBL/GenBank/DDBJ databases">
        <title>Improved assembly of the deer mouse Peromyscus maniculatus genome.</title>
        <authorList>
            <person name="Lassance J.-M."/>
            <person name="Hoekstra H.E."/>
        </authorList>
    </citation>
    <scope>NUCLEOTIDE SEQUENCE [LARGE SCALE GENOMIC DNA]</scope>
</reference>
<comment type="similarity">
    <text evidence="3">Belongs to the RAM family.</text>
</comment>
<dbReference type="Pfam" id="PF15320">
    <property type="entry name" value="RAM"/>
    <property type="match status" value="1"/>
</dbReference>
<evidence type="ECO:0000256" key="1">
    <source>
        <dbReference type="ARBA" id="ARBA00004123"/>
    </source>
</evidence>
<dbReference type="GO" id="GO:0031533">
    <property type="term" value="C:mRNA capping enzyme complex"/>
    <property type="evidence" value="ECO:0007669"/>
    <property type="project" value="InterPro"/>
</dbReference>
<feature type="compositionally biased region" description="Polar residues" evidence="4">
    <location>
        <begin position="45"/>
        <end position="60"/>
    </location>
</feature>